<dbReference type="InterPro" id="IPR001173">
    <property type="entry name" value="Glyco_trans_2-like"/>
</dbReference>
<evidence type="ECO:0000259" key="1">
    <source>
        <dbReference type="Pfam" id="PF00535"/>
    </source>
</evidence>
<proteinExistence type="predicted"/>
<accession>A0A6J5YQQ3</accession>
<organism evidence="2">
    <name type="scientific">freshwater metagenome</name>
    <dbReference type="NCBI Taxonomy" id="449393"/>
    <lineage>
        <taxon>unclassified sequences</taxon>
        <taxon>metagenomes</taxon>
        <taxon>ecological metagenomes</taxon>
    </lineage>
</organism>
<gene>
    <name evidence="2" type="ORF">UFOPK3775_00240</name>
</gene>
<evidence type="ECO:0000313" key="2">
    <source>
        <dbReference type="EMBL" id="CAB4331896.1"/>
    </source>
</evidence>
<dbReference type="AlphaFoldDB" id="A0A6J5YQQ3"/>
<feature type="domain" description="Glycosyltransferase 2-like" evidence="1">
    <location>
        <begin position="82"/>
        <end position="167"/>
    </location>
</feature>
<dbReference type="SUPFAM" id="SSF53448">
    <property type="entry name" value="Nucleotide-diphospho-sugar transferases"/>
    <property type="match status" value="1"/>
</dbReference>
<dbReference type="Pfam" id="PF00535">
    <property type="entry name" value="Glycos_transf_2"/>
    <property type="match status" value="1"/>
</dbReference>
<reference evidence="2" key="1">
    <citation type="submission" date="2020-05" db="EMBL/GenBank/DDBJ databases">
        <authorList>
            <person name="Chiriac C."/>
            <person name="Salcher M."/>
            <person name="Ghai R."/>
            <person name="Kavagutti S V."/>
        </authorList>
    </citation>
    <scope>NUCLEOTIDE SEQUENCE</scope>
</reference>
<name>A0A6J5YQQ3_9ZZZZ</name>
<dbReference type="InterPro" id="IPR029044">
    <property type="entry name" value="Nucleotide-diphossugar_trans"/>
</dbReference>
<dbReference type="EMBL" id="CAESAK010000018">
    <property type="protein sequence ID" value="CAB4331896.1"/>
    <property type="molecule type" value="Genomic_DNA"/>
</dbReference>
<protein>
    <submittedName>
        <fullName evidence="2">Unannotated protein</fullName>
    </submittedName>
</protein>
<sequence>MSSSAVVSLNKLTSFPHEIAALETLRSQRRSRISSYPTLSVLVSTLRPEDLTSLLTQLKEQSLQTFELVLGLHTISLNATHKKLIAELKQRKIAVSTYSFSSEFKLGTILSTLATHSSGAYIAKMDDDDYYGPEHLRDLLDAALDTGADVVGRAMNYVYLEPLQITVRRFASHGTQAVELWSDWVCGGTILAKRDKAEAAHWFGDGETAVDRFLLSGITNNGGKIWRTFGAGYIYRRTFTFHTYVTNYSKYLNGANEQVIGIWNHPIFGKRKR</sequence>
<dbReference type="Gene3D" id="3.90.550.10">
    <property type="entry name" value="Spore Coat Polysaccharide Biosynthesis Protein SpsA, Chain A"/>
    <property type="match status" value="1"/>
</dbReference>